<keyword evidence="5 6" id="KW-0472">Membrane</keyword>
<evidence type="ECO:0000256" key="3">
    <source>
        <dbReference type="ARBA" id="ARBA00022692"/>
    </source>
</evidence>
<dbReference type="Pfam" id="PF00854">
    <property type="entry name" value="PTR2"/>
    <property type="match status" value="1"/>
</dbReference>
<sequence length="383" mass="41781">MEVELSVNWRGFPANPTSMVACAAVFILGIQAFEIMAIAAVGNNLITYVFDDMHFPLSKAANIVTNFVGTIFILPLLGGFISDSYLGSFWTMLIFGFVEITGFILLSVQAQLPQLRPPKCNMASKKDSCIEAQGFKANIFFVALYLVALGSGCIKPNMISHGADQFMKEDAKQSKKLSTYFNSAYFSFCIGEFIALTILVWVQTQSGMGIGFGVSAVAMAMGLLCLISGMIFYRNKPPQGSIFTPIARVLMAAISKRKQICPSNIETLCGSQVNGTNQLAVTGFDPSPTTKNTVLTERFRFLNKACIRVQDGTKESTWRLCTVAEVEQVKIILSIIPIFASTIVFNTILAQLQTFSVQQGRVMNTHLTSSFDIPPASSKPSPI</sequence>
<evidence type="ECO:0000313" key="7">
    <source>
        <dbReference type="EMBL" id="KAG0491243.1"/>
    </source>
</evidence>
<feature type="transmembrane region" description="Helical" evidence="6">
    <location>
        <begin position="208"/>
        <end position="233"/>
    </location>
</feature>
<evidence type="ECO:0000256" key="6">
    <source>
        <dbReference type="SAM" id="Phobius"/>
    </source>
</evidence>
<comment type="subcellular location">
    <subcellularLocation>
        <location evidence="1">Membrane</location>
        <topology evidence="1">Multi-pass membrane protein</topology>
    </subcellularLocation>
</comment>
<reference evidence="7 8" key="1">
    <citation type="journal article" date="2020" name="Nat. Food">
        <title>A phased Vanilla planifolia genome enables genetic improvement of flavour and production.</title>
        <authorList>
            <person name="Hasing T."/>
            <person name="Tang H."/>
            <person name="Brym M."/>
            <person name="Khazi F."/>
            <person name="Huang T."/>
            <person name="Chambers A.H."/>
        </authorList>
    </citation>
    <scope>NUCLEOTIDE SEQUENCE [LARGE SCALE GENOMIC DNA]</scope>
    <source>
        <tissue evidence="7">Leaf</tissue>
    </source>
</reference>
<comment type="caution">
    <text evidence="7">The sequence shown here is derived from an EMBL/GenBank/DDBJ whole genome shotgun (WGS) entry which is preliminary data.</text>
</comment>
<evidence type="ECO:0000313" key="8">
    <source>
        <dbReference type="Proteomes" id="UP000636800"/>
    </source>
</evidence>
<dbReference type="Gene3D" id="1.20.1250.20">
    <property type="entry name" value="MFS general substrate transporter like domains"/>
    <property type="match status" value="1"/>
</dbReference>
<dbReference type="AlphaFoldDB" id="A0A835VBC4"/>
<name>A0A835VBC4_VANPL</name>
<evidence type="ECO:0000256" key="4">
    <source>
        <dbReference type="ARBA" id="ARBA00022989"/>
    </source>
</evidence>
<dbReference type="EMBL" id="JADCNL010000002">
    <property type="protein sequence ID" value="KAG0491243.1"/>
    <property type="molecule type" value="Genomic_DNA"/>
</dbReference>
<dbReference type="PANTHER" id="PTHR11654">
    <property type="entry name" value="OLIGOPEPTIDE TRANSPORTER-RELATED"/>
    <property type="match status" value="1"/>
</dbReference>
<evidence type="ECO:0000256" key="1">
    <source>
        <dbReference type="ARBA" id="ARBA00004141"/>
    </source>
</evidence>
<organism evidence="7 8">
    <name type="scientific">Vanilla planifolia</name>
    <name type="common">Vanilla</name>
    <dbReference type="NCBI Taxonomy" id="51239"/>
    <lineage>
        <taxon>Eukaryota</taxon>
        <taxon>Viridiplantae</taxon>
        <taxon>Streptophyta</taxon>
        <taxon>Embryophyta</taxon>
        <taxon>Tracheophyta</taxon>
        <taxon>Spermatophyta</taxon>
        <taxon>Magnoliopsida</taxon>
        <taxon>Liliopsida</taxon>
        <taxon>Asparagales</taxon>
        <taxon>Orchidaceae</taxon>
        <taxon>Vanilloideae</taxon>
        <taxon>Vanilleae</taxon>
        <taxon>Vanilla</taxon>
    </lineage>
</organism>
<keyword evidence="4 6" id="KW-1133">Transmembrane helix</keyword>
<protein>
    <submittedName>
        <fullName evidence="7">Uncharacterized protein</fullName>
    </submittedName>
</protein>
<feature type="transmembrane region" description="Helical" evidence="6">
    <location>
        <begin position="87"/>
        <end position="108"/>
    </location>
</feature>
<proteinExistence type="inferred from homology"/>
<dbReference type="InterPro" id="IPR000109">
    <property type="entry name" value="POT_fam"/>
</dbReference>
<feature type="transmembrane region" description="Helical" evidence="6">
    <location>
        <begin position="184"/>
        <end position="202"/>
    </location>
</feature>
<keyword evidence="3 6" id="KW-0812">Transmembrane</keyword>
<comment type="similarity">
    <text evidence="2">Belongs to the major facilitator superfamily. Proton-dependent oligopeptide transporter (POT/PTR) (TC 2.A.17) family.</text>
</comment>
<keyword evidence="8" id="KW-1185">Reference proteome</keyword>
<feature type="transmembrane region" description="Helical" evidence="6">
    <location>
        <begin position="63"/>
        <end position="81"/>
    </location>
</feature>
<gene>
    <name evidence="7" type="ORF">HPP92_004641</name>
</gene>
<evidence type="ECO:0000256" key="5">
    <source>
        <dbReference type="ARBA" id="ARBA00023136"/>
    </source>
</evidence>
<dbReference type="GO" id="GO:0022857">
    <property type="term" value="F:transmembrane transporter activity"/>
    <property type="evidence" value="ECO:0007669"/>
    <property type="project" value="InterPro"/>
</dbReference>
<feature type="transmembrane region" description="Helical" evidence="6">
    <location>
        <begin position="18"/>
        <end position="42"/>
    </location>
</feature>
<dbReference type="SUPFAM" id="SSF103473">
    <property type="entry name" value="MFS general substrate transporter"/>
    <property type="match status" value="1"/>
</dbReference>
<dbReference type="Proteomes" id="UP000636800">
    <property type="component" value="Chromosome 2"/>
</dbReference>
<dbReference type="GO" id="GO:0016020">
    <property type="term" value="C:membrane"/>
    <property type="evidence" value="ECO:0007669"/>
    <property type="project" value="UniProtKB-SubCell"/>
</dbReference>
<accession>A0A835VBC4</accession>
<evidence type="ECO:0000256" key="2">
    <source>
        <dbReference type="ARBA" id="ARBA00005982"/>
    </source>
</evidence>
<dbReference type="OrthoDB" id="5835829at2759"/>
<dbReference type="InterPro" id="IPR036259">
    <property type="entry name" value="MFS_trans_sf"/>
</dbReference>